<dbReference type="GO" id="GO:0005975">
    <property type="term" value="P:carbohydrate metabolic process"/>
    <property type="evidence" value="ECO:0007669"/>
    <property type="project" value="InterPro"/>
</dbReference>
<sequence length="584" mass="66089">MMDRKEYPRPQFRRESWQSLNGEWEFAFDDENAGIKNGLWQGKKTLPLKINVPFSYQYPASGIGDRSQHDVVWYRRSFEIAEGNKGGRALLCFNAADYKTDVWLNGVHVLTHTGGFTPFSADITDFLKKGGNVIVVRCEDALNDAVPRGKQSWTGSPFSCFYIPNTGIWQSVWLEFFGEDCIAEHSLFCDYDKTELYGELVTQYGKADEAEIVVTFAGKLIKREQVTLRGRHNKFRFVLPRDYTDDYSWSPENPHLLYVDFALYKGGKQTDLAHTRIGMRKISVDEYGKICLNNRPYYQRLVLDQGYWKESGLTPPDAESLKKDIELAKAMGLNGARKHQKLEDPYYCYYAEELGFLTWCEMPSAYRFCTEEVAAITQEWQEIVKEGRNCTSNVCYVPLNESWGAREIATDERQKAFARSLYSLAKSLDPSRLVSANDGFEIVNPTDIVGVHDYDAEKAEDFAKYANGYDGIHPQGFALFAEGEKYEGQPALLTEFGGRAFQADAQGEAWGYSGAAQSEEAFLKQLGSVMQGVYSCNFQGYCYTQLTDVQQEVNGLLTAERKPKADIQKLKALLGGSKQCLADG</sequence>
<dbReference type="InterPro" id="IPR036156">
    <property type="entry name" value="Beta-gal/glucu_dom_sf"/>
</dbReference>
<dbReference type="PANTHER" id="PTHR42732">
    <property type="entry name" value="BETA-GALACTOSIDASE"/>
    <property type="match status" value="1"/>
</dbReference>
<dbReference type="InterPro" id="IPR051913">
    <property type="entry name" value="GH2_Domain-Containing"/>
</dbReference>
<keyword evidence="3" id="KW-0378">Hydrolase</keyword>
<name>A0A9D2IW17_9FIRM</name>
<dbReference type="SUPFAM" id="SSF51445">
    <property type="entry name" value="(Trans)glycosidases"/>
    <property type="match status" value="1"/>
</dbReference>
<reference evidence="3" key="1">
    <citation type="journal article" date="2021" name="PeerJ">
        <title>Extensive microbial diversity within the chicken gut microbiome revealed by metagenomics and culture.</title>
        <authorList>
            <person name="Gilroy R."/>
            <person name="Ravi A."/>
            <person name="Getino M."/>
            <person name="Pursley I."/>
            <person name="Horton D.L."/>
            <person name="Alikhan N.F."/>
            <person name="Baker D."/>
            <person name="Gharbi K."/>
            <person name="Hall N."/>
            <person name="Watson M."/>
            <person name="Adriaenssens E.M."/>
            <person name="Foster-Nyarko E."/>
            <person name="Jarju S."/>
            <person name="Secka A."/>
            <person name="Antonio M."/>
            <person name="Oren A."/>
            <person name="Chaudhuri R.R."/>
            <person name="La Ragione R."/>
            <person name="Hildebrand F."/>
            <person name="Pallen M.J."/>
        </authorList>
    </citation>
    <scope>NUCLEOTIDE SEQUENCE</scope>
    <source>
        <strain evidence="3">CHK33-5263</strain>
    </source>
</reference>
<proteinExistence type="inferred from homology"/>
<evidence type="ECO:0000313" key="3">
    <source>
        <dbReference type="EMBL" id="HIZ24870.1"/>
    </source>
</evidence>
<protein>
    <submittedName>
        <fullName evidence="3">Glycoside hydrolase family 2</fullName>
    </submittedName>
</protein>
<reference evidence="3" key="2">
    <citation type="submission" date="2021-04" db="EMBL/GenBank/DDBJ databases">
        <authorList>
            <person name="Gilroy R."/>
        </authorList>
    </citation>
    <scope>NUCLEOTIDE SEQUENCE</scope>
    <source>
        <strain evidence="3">CHK33-5263</strain>
    </source>
</reference>
<organism evidence="3 4">
    <name type="scientific">Candidatus Gallimonas intestinigallinarum</name>
    <dbReference type="NCBI Taxonomy" id="2838604"/>
    <lineage>
        <taxon>Bacteria</taxon>
        <taxon>Bacillati</taxon>
        <taxon>Bacillota</taxon>
        <taxon>Clostridia</taxon>
        <taxon>Candidatus Gallimonas</taxon>
    </lineage>
</organism>
<dbReference type="PANTHER" id="PTHR42732:SF4">
    <property type="entry name" value="BETA-MANNOSIDASE"/>
    <property type="match status" value="1"/>
</dbReference>
<comment type="similarity">
    <text evidence="1">Belongs to the glycosyl hydrolase 2 family.</text>
</comment>
<dbReference type="SUPFAM" id="SSF49785">
    <property type="entry name" value="Galactose-binding domain-like"/>
    <property type="match status" value="1"/>
</dbReference>
<dbReference type="GO" id="GO:0004553">
    <property type="term" value="F:hydrolase activity, hydrolyzing O-glycosyl compounds"/>
    <property type="evidence" value="ECO:0007669"/>
    <property type="project" value="InterPro"/>
</dbReference>
<dbReference type="Proteomes" id="UP000824044">
    <property type="component" value="Unassembled WGS sequence"/>
</dbReference>
<accession>A0A9D2IW17</accession>
<evidence type="ECO:0000259" key="2">
    <source>
        <dbReference type="Pfam" id="PF02837"/>
    </source>
</evidence>
<feature type="domain" description="Glycosyl hydrolases family 2 sugar binding" evidence="2">
    <location>
        <begin position="18"/>
        <end position="137"/>
    </location>
</feature>
<dbReference type="Gene3D" id="3.20.20.80">
    <property type="entry name" value="Glycosidases"/>
    <property type="match status" value="1"/>
</dbReference>
<dbReference type="InterPro" id="IPR006104">
    <property type="entry name" value="Glyco_hydro_2_N"/>
</dbReference>
<gene>
    <name evidence="3" type="ORF">H9812_05325</name>
</gene>
<dbReference type="Pfam" id="PF02837">
    <property type="entry name" value="Glyco_hydro_2_N"/>
    <property type="match status" value="1"/>
</dbReference>
<dbReference type="AlphaFoldDB" id="A0A9D2IW17"/>
<evidence type="ECO:0000256" key="1">
    <source>
        <dbReference type="ARBA" id="ARBA00007401"/>
    </source>
</evidence>
<dbReference type="SUPFAM" id="SSF49303">
    <property type="entry name" value="beta-Galactosidase/glucuronidase domain"/>
    <property type="match status" value="1"/>
</dbReference>
<comment type="caution">
    <text evidence="3">The sequence shown here is derived from an EMBL/GenBank/DDBJ whole genome shotgun (WGS) entry which is preliminary data.</text>
</comment>
<dbReference type="Gene3D" id="2.60.120.260">
    <property type="entry name" value="Galactose-binding domain-like"/>
    <property type="match status" value="1"/>
</dbReference>
<dbReference type="InterPro" id="IPR008979">
    <property type="entry name" value="Galactose-bd-like_sf"/>
</dbReference>
<dbReference type="InterPro" id="IPR017853">
    <property type="entry name" value="GH"/>
</dbReference>
<dbReference type="EMBL" id="DXBS01000105">
    <property type="protein sequence ID" value="HIZ24870.1"/>
    <property type="molecule type" value="Genomic_DNA"/>
</dbReference>
<evidence type="ECO:0000313" key="4">
    <source>
        <dbReference type="Proteomes" id="UP000824044"/>
    </source>
</evidence>